<proteinExistence type="predicted"/>
<reference evidence="2 3" key="1">
    <citation type="journal article" date="2021" name="J. Hered.">
        <title>A chromosome-level genome assembly of the parasitoid wasp, Cotesia glomerata (Hymenoptera: Braconidae).</title>
        <authorList>
            <person name="Pinto B.J."/>
            <person name="Weis J.J."/>
            <person name="Gamble T."/>
            <person name="Ode P.J."/>
            <person name="Paul R."/>
            <person name="Zaspel J.M."/>
        </authorList>
    </citation>
    <scope>NUCLEOTIDE SEQUENCE [LARGE SCALE GENOMIC DNA]</scope>
    <source>
        <strain evidence="2">CgM1</strain>
    </source>
</reference>
<feature type="compositionally biased region" description="Low complexity" evidence="1">
    <location>
        <begin position="356"/>
        <end position="367"/>
    </location>
</feature>
<accession>A0AAV7HZP0</accession>
<evidence type="ECO:0000313" key="3">
    <source>
        <dbReference type="Proteomes" id="UP000826195"/>
    </source>
</evidence>
<sequence>MVHSWNSNMKSIPKESQGIEIIRSIFQSINVNQHQLPGSLTYSELKPKSLNNVSKQLKLNSKARSKFFYKNSFAKKDIKSRNNIQQIGNESFDTVLGGKSNLDESIHPNISSNKVNLLWINNHKKFKSSNEKVDSSIDKNPTPVPFNQRRLEEIRQYVEHILAQEDNKSFNEIPVKIDTSKDEFLFNIDANQQNKNEKYHQINFSINNYYQSPDLLKKFKSTHENIVQQDLLHTIKIDRQKTFSCKKEIETSIGFKSKIIGRSKDELNMIDNLNNSKYSELIKSKQLKTADNVMDKKINNSKSNPVNNKLSAVLTGQFKTAAKPSKMLIPQNFRGRALFQSFMHMNDLPEDRETVSNNHKNNKLKSSPENLKTFKLKSQKVNSHVHPTQKSSVSNKISPRNNIVVCDSQKLKSQNKKITKNKDEPQTGLVKSKTFVMEKKLDLVARKEVNEKIKTDSVELKKENYREGINVEDVINSKCSLISEEIFSEKEYSCELIEVNKTLKNTSDNELNNLVANNSKIDFLNDNKNEKINFNDDLKELNTAVLLKDNKLHQVDTFTETKWFSQLSKVDTFTETEFSINQLNQINAYTETDLIDCEHKNTQSVDVKTSCDNLKSLISTNEISSQVFIDAEVFCNIPLIDTIKEESLEDLLGHESYCVADTQTSETLLLKYFSAKKKDASIETIKLKYQCENTNTDQVVLIDTATGRDTLYIQNFNCDSQSINTDNHLYGLSSEDFKITTHDVECQVSKLNCLASIDFDRTSNAASAISFEQVVSNLSSELISSQKSLQECTSKISDYDVVSCGSLNNIPTEVIRAFKIATERAQNLYQAYKIYQEYQQNKQESDNNLVENNPEKILLNGTVCEEIKSNYLIEKKISDSGIQEIRFIVQKLLDGIEEKTINVKEDKLKNHKDELSSEQFYR</sequence>
<evidence type="ECO:0000313" key="2">
    <source>
        <dbReference type="EMBL" id="KAH0539933.1"/>
    </source>
</evidence>
<name>A0AAV7HZP0_COTGL</name>
<gene>
    <name evidence="2" type="ORF">KQX54_010105</name>
</gene>
<comment type="caution">
    <text evidence="2">The sequence shown here is derived from an EMBL/GenBank/DDBJ whole genome shotgun (WGS) entry which is preliminary data.</text>
</comment>
<feature type="region of interest" description="Disordered" evidence="1">
    <location>
        <begin position="351"/>
        <end position="370"/>
    </location>
</feature>
<evidence type="ECO:0000256" key="1">
    <source>
        <dbReference type="SAM" id="MobiDB-lite"/>
    </source>
</evidence>
<organism evidence="2 3">
    <name type="scientific">Cotesia glomerata</name>
    <name type="common">Lepidopteran parasitic wasp</name>
    <name type="synonym">Apanteles glomeratus</name>
    <dbReference type="NCBI Taxonomy" id="32391"/>
    <lineage>
        <taxon>Eukaryota</taxon>
        <taxon>Metazoa</taxon>
        <taxon>Ecdysozoa</taxon>
        <taxon>Arthropoda</taxon>
        <taxon>Hexapoda</taxon>
        <taxon>Insecta</taxon>
        <taxon>Pterygota</taxon>
        <taxon>Neoptera</taxon>
        <taxon>Endopterygota</taxon>
        <taxon>Hymenoptera</taxon>
        <taxon>Apocrita</taxon>
        <taxon>Ichneumonoidea</taxon>
        <taxon>Braconidae</taxon>
        <taxon>Microgastrinae</taxon>
        <taxon>Cotesia</taxon>
    </lineage>
</organism>
<dbReference type="Proteomes" id="UP000826195">
    <property type="component" value="Unassembled WGS sequence"/>
</dbReference>
<keyword evidence="3" id="KW-1185">Reference proteome</keyword>
<protein>
    <submittedName>
        <fullName evidence="2">Uncharacterized protein</fullName>
    </submittedName>
</protein>
<dbReference type="AlphaFoldDB" id="A0AAV7HZP0"/>
<dbReference type="EMBL" id="JAHXZJ010002609">
    <property type="protein sequence ID" value="KAH0539933.1"/>
    <property type="molecule type" value="Genomic_DNA"/>
</dbReference>